<dbReference type="Proteomes" id="UP001153050">
    <property type="component" value="Unassembled WGS sequence"/>
</dbReference>
<feature type="transmembrane region" description="Helical" evidence="1">
    <location>
        <begin position="45"/>
        <end position="65"/>
    </location>
</feature>
<comment type="caution">
    <text evidence="2">The sequence shown here is derived from an EMBL/GenBank/DDBJ whole genome shotgun (WGS) entry which is preliminary data.</text>
</comment>
<keyword evidence="1" id="KW-1133">Transmembrane helix</keyword>
<protein>
    <submittedName>
        <fullName evidence="2">Uncharacterized protein</fullName>
    </submittedName>
</protein>
<gene>
    <name evidence="2" type="ORF">MES5069_620002</name>
</gene>
<evidence type="ECO:0000256" key="1">
    <source>
        <dbReference type="SAM" id="Phobius"/>
    </source>
</evidence>
<reference evidence="2 3" key="1">
    <citation type="submission" date="2022-03" db="EMBL/GenBank/DDBJ databases">
        <authorList>
            <person name="Brunel B."/>
        </authorList>
    </citation>
    <scope>NUCLEOTIDE SEQUENCE [LARGE SCALE GENOMIC DNA]</scope>
    <source>
        <strain evidence="2">STM5069sample</strain>
    </source>
</reference>
<dbReference type="EMBL" id="CAKXZT010000160">
    <property type="protein sequence ID" value="CAH2407641.1"/>
    <property type="molecule type" value="Genomic_DNA"/>
</dbReference>
<name>A0ABM9EE97_9HYPH</name>
<sequence length="160" mass="18045">MRRTRRCIPARMKTTSHRNWFGLGNPEIFHRQRAAVACQSHRTTLSAYVTLPLLAASATGVSFFLDLSARGAWRILLGLVLRWTSTLIRTISWLQSTPQWCMPHGDEPQILLYPFSFLWVMAHAAPQGGVIPTAVGQILNLKISETCRCYRGHSGVTILW</sequence>
<organism evidence="2 3">
    <name type="scientific">Mesorhizobium escarrei</name>
    <dbReference type="NCBI Taxonomy" id="666018"/>
    <lineage>
        <taxon>Bacteria</taxon>
        <taxon>Pseudomonadati</taxon>
        <taxon>Pseudomonadota</taxon>
        <taxon>Alphaproteobacteria</taxon>
        <taxon>Hyphomicrobiales</taxon>
        <taxon>Phyllobacteriaceae</taxon>
        <taxon>Mesorhizobium</taxon>
    </lineage>
</organism>
<evidence type="ECO:0000313" key="2">
    <source>
        <dbReference type="EMBL" id="CAH2407641.1"/>
    </source>
</evidence>
<accession>A0ABM9EE97</accession>
<evidence type="ECO:0000313" key="3">
    <source>
        <dbReference type="Proteomes" id="UP001153050"/>
    </source>
</evidence>
<keyword evidence="1" id="KW-0472">Membrane</keyword>
<keyword evidence="1" id="KW-0812">Transmembrane</keyword>
<keyword evidence="3" id="KW-1185">Reference proteome</keyword>
<proteinExistence type="predicted"/>